<evidence type="ECO:0000256" key="8">
    <source>
        <dbReference type="ARBA" id="ARBA00023015"/>
    </source>
</evidence>
<comment type="cofactor">
    <cofactor evidence="11">
        <name>Zn(2+)</name>
        <dbReference type="ChEBI" id="CHEBI:29105"/>
    </cofactor>
    <text evidence="11">Binds 1 zinc ion per subunit.</text>
</comment>
<gene>
    <name evidence="12" type="ORF">GC722_00025</name>
</gene>
<keyword evidence="13" id="KW-1185">Reference proteome</keyword>
<evidence type="ECO:0000313" key="13">
    <source>
        <dbReference type="Proteomes" id="UP000435304"/>
    </source>
</evidence>
<feature type="binding site" evidence="11">
    <location>
        <position position="107"/>
    </location>
    <ligand>
        <name>Zn(2+)</name>
        <dbReference type="ChEBI" id="CHEBI:29105"/>
    </ligand>
</feature>
<evidence type="ECO:0000256" key="11">
    <source>
        <dbReference type="PIRSR" id="PIRSR602481-1"/>
    </source>
</evidence>
<dbReference type="InterPro" id="IPR036390">
    <property type="entry name" value="WH_DNA-bd_sf"/>
</dbReference>
<comment type="caution">
    <text evidence="12">The sequence shown here is derived from an EMBL/GenBank/DDBJ whole genome shotgun (WGS) entry which is preliminary data.</text>
</comment>
<comment type="subcellular location">
    <subcellularLocation>
        <location evidence="1">Cytoplasm</location>
    </subcellularLocation>
</comment>
<feature type="binding site" evidence="11">
    <location>
        <position position="110"/>
    </location>
    <ligand>
        <name>Zn(2+)</name>
        <dbReference type="ChEBI" id="CHEBI:29105"/>
    </ligand>
</feature>
<dbReference type="GO" id="GO:0045892">
    <property type="term" value="P:negative regulation of DNA-templated transcription"/>
    <property type="evidence" value="ECO:0007669"/>
    <property type="project" value="TreeGrafter"/>
</dbReference>
<dbReference type="InterPro" id="IPR043135">
    <property type="entry name" value="Fur_C"/>
</dbReference>
<evidence type="ECO:0000256" key="3">
    <source>
        <dbReference type="ARBA" id="ARBA00022490"/>
    </source>
</evidence>
<evidence type="ECO:0000256" key="10">
    <source>
        <dbReference type="ARBA" id="ARBA00023163"/>
    </source>
</evidence>
<keyword evidence="8" id="KW-0805">Transcription regulation</keyword>
<dbReference type="Gene3D" id="3.30.1490.190">
    <property type="match status" value="1"/>
</dbReference>
<keyword evidence="9" id="KW-0238">DNA-binding</keyword>
<dbReference type="EMBL" id="WPCU01000001">
    <property type="protein sequence ID" value="MVA74427.1"/>
    <property type="molecule type" value="Genomic_DNA"/>
</dbReference>
<evidence type="ECO:0000256" key="9">
    <source>
        <dbReference type="ARBA" id="ARBA00023125"/>
    </source>
</evidence>
<keyword evidence="3" id="KW-0963">Cytoplasm</keyword>
<dbReference type="GO" id="GO:1900376">
    <property type="term" value="P:regulation of secondary metabolite biosynthetic process"/>
    <property type="evidence" value="ECO:0007669"/>
    <property type="project" value="TreeGrafter"/>
</dbReference>
<dbReference type="RefSeq" id="WP_156606925.1">
    <property type="nucleotide sequence ID" value="NZ_WPCU01000001.1"/>
</dbReference>
<comment type="similarity">
    <text evidence="2">Belongs to the Fur family.</text>
</comment>
<evidence type="ECO:0000256" key="6">
    <source>
        <dbReference type="ARBA" id="ARBA00022833"/>
    </source>
</evidence>
<keyword evidence="6 11" id="KW-0862">Zinc</keyword>
<dbReference type="CDD" id="cd07153">
    <property type="entry name" value="Fur_like"/>
    <property type="match status" value="1"/>
</dbReference>
<dbReference type="GO" id="GO:0000976">
    <property type="term" value="F:transcription cis-regulatory region binding"/>
    <property type="evidence" value="ECO:0007669"/>
    <property type="project" value="TreeGrafter"/>
</dbReference>
<sequence length="151" mass="16148">MTVSRFRQQAAPGSDATVALLRARGLRVTTSRVAVLEVLREAAPTHEHLSAGAVEERVRARLGNVSTQGVYDCLEALTGAELVRRLEPAGHPALYESRVDNHHHLVCRSCGLVTDVDCVVGAAPCLHTTDTGGFVVDEAEVTFWGRCASCA</sequence>
<keyword evidence="7" id="KW-0408">Iron</keyword>
<keyword evidence="10" id="KW-0804">Transcription</keyword>
<proteinExistence type="inferred from homology"/>
<dbReference type="Proteomes" id="UP000435304">
    <property type="component" value="Unassembled WGS sequence"/>
</dbReference>
<dbReference type="GO" id="GO:0005737">
    <property type="term" value="C:cytoplasm"/>
    <property type="evidence" value="ECO:0007669"/>
    <property type="project" value="UniProtKB-SubCell"/>
</dbReference>
<evidence type="ECO:0000256" key="1">
    <source>
        <dbReference type="ARBA" id="ARBA00004496"/>
    </source>
</evidence>
<feature type="binding site" evidence="11">
    <location>
        <position position="150"/>
    </location>
    <ligand>
        <name>Zn(2+)</name>
        <dbReference type="ChEBI" id="CHEBI:29105"/>
    </ligand>
</feature>
<keyword evidence="5 11" id="KW-0479">Metal-binding</keyword>
<feature type="binding site" evidence="11">
    <location>
        <position position="147"/>
    </location>
    <ligand>
        <name>Zn(2+)</name>
        <dbReference type="ChEBI" id="CHEBI:29105"/>
    </ligand>
</feature>
<organism evidence="12 13">
    <name type="scientific">Auraticoccus cholistanensis</name>
    <dbReference type="NCBI Taxonomy" id="2656650"/>
    <lineage>
        <taxon>Bacteria</taxon>
        <taxon>Bacillati</taxon>
        <taxon>Actinomycetota</taxon>
        <taxon>Actinomycetes</taxon>
        <taxon>Propionibacteriales</taxon>
        <taxon>Propionibacteriaceae</taxon>
        <taxon>Auraticoccus</taxon>
    </lineage>
</organism>
<evidence type="ECO:0000256" key="7">
    <source>
        <dbReference type="ARBA" id="ARBA00023004"/>
    </source>
</evidence>
<dbReference type="InterPro" id="IPR002481">
    <property type="entry name" value="FUR"/>
</dbReference>
<evidence type="ECO:0000313" key="12">
    <source>
        <dbReference type="EMBL" id="MVA74427.1"/>
    </source>
</evidence>
<dbReference type="SUPFAM" id="SSF46785">
    <property type="entry name" value="Winged helix' DNA-binding domain"/>
    <property type="match status" value="1"/>
</dbReference>
<reference evidence="12 13" key="1">
    <citation type="submission" date="2019-12" db="EMBL/GenBank/DDBJ databases">
        <title>Auraticoccus cholistani sp. nov., an actinomycete isolated from soil of Cholistan desert.</title>
        <authorList>
            <person name="Cheema M.T."/>
        </authorList>
    </citation>
    <scope>NUCLEOTIDE SEQUENCE [LARGE SCALE GENOMIC DNA]</scope>
    <source>
        <strain evidence="12 13">F435</strain>
    </source>
</reference>
<dbReference type="AlphaFoldDB" id="A0A6A9UTB1"/>
<dbReference type="Pfam" id="PF01475">
    <property type="entry name" value="FUR"/>
    <property type="match status" value="1"/>
</dbReference>
<evidence type="ECO:0000256" key="4">
    <source>
        <dbReference type="ARBA" id="ARBA00022491"/>
    </source>
</evidence>
<dbReference type="GO" id="GO:0003700">
    <property type="term" value="F:DNA-binding transcription factor activity"/>
    <property type="evidence" value="ECO:0007669"/>
    <property type="project" value="InterPro"/>
</dbReference>
<dbReference type="InterPro" id="IPR036388">
    <property type="entry name" value="WH-like_DNA-bd_sf"/>
</dbReference>
<evidence type="ECO:0000256" key="5">
    <source>
        <dbReference type="ARBA" id="ARBA00022723"/>
    </source>
</evidence>
<evidence type="ECO:0000256" key="2">
    <source>
        <dbReference type="ARBA" id="ARBA00007957"/>
    </source>
</evidence>
<dbReference type="PANTHER" id="PTHR33202">
    <property type="entry name" value="ZINC UPTAKE REGULATION PROTEIN"/>
    <property type="match status" value="1"/>
</dbReference>
<dbReference type="PANTHER" id="PTHR33202:SF18">
    <property type="entry name" value="TRANSCRIPTIONAL REGULATOR FURA"/>
    <property type="match status" value="1"/>
</dbReference>
<accession>A0A6A9UTB1</accession>
<name>A0A6A9UTB1_9ACTN</name>
<dbReference type="GO" id="GO:0008270">
    <property type="term" value="F:zinc ion binding"/>
    <property type="evidence" value="ECO:0007669"/>
    <property type="project" value="TreeGrafter"/>
</dbReference>
<keyword evidence="4" id="KW-0678">Repressor</keyword>
<protein>
    <submittedName>
        <fullName evidence="12">Transcriptional repressor</fullName>
    </submittedName>
</protein>
<dbReference type="Gene3D" id="1.10.10.10">
    <property type="entry name" value="Winged helix-like DNA-binding domain superfamily/Winged helix DNA-binding domain"/>
    <property type="match status" value="1"/>
</dbReference>